<accession>A0A0B0DH87</accession>
<dbReference type="InterPro" id="IPR016155">
    <property type="entry name" value="Mopterin_synth/thiamin_S_b"/>
</dbReference>
<dbReference type="Gene3D" id="3.10.20.30">
    <property type="match status" value="1"/>
</dbReference>
<dbReference type="eggNOG" id="COG1977">
    <property type="taxonomic scope" value="Bacteria"/>
</dbReference>
<dbReference type="Pfam" id="PF02597">
    <property type="entry name" value="ThiS"/>
    <property type="match status" value="1"/>
</dbReference>
<evidence type="ECO:0000313" key="2">
    <source>
        <dbReference type="Proteomes" id="UP000030664"/>
    </source>
</evidence>
<sequence>MLVRYFAAAAAAAGTEEEHVETTTALTRSELQQLLVTLHPVAPPGERTLAQVLPQCSWLVDGVAARAPESPLAPAATVDVLPPFAGG</sequence>
<dbReference type="InterPro" id="IPR003749">
    <property type="entry name" value="ThiS/MoaD-like"/>
</dbReference>
<organism evidence="1 2">
    <name type="scientific">Kocuria marina</name>
    <dbReference type="NCBI Taxonomy" id="223184"/>
    <lineage>
        <taxon>Bacteria</taxon>
        <taxon>Bacillati</taxon>
        <taxon>Actinomycetota</taxon>
        <taxon>Actinomycetes</taxon>
        <taxon>Micrococcales</taxon>
        <taxon>Micrococcaceae</taxon>
        <taxon>Kocuria</taxon>
    </lineage>
</organism>
<comment type="caution">
    <text evidence="1">The sequence shown here is derived from an EMBL/GenBank/DDBJ whole genome shotgun (WGS) entry which is preliminary data.</text>
</comment>
<gene>
    <name evidence="1" type="ORF">AS25_01085</name>
</gene>
<dbReference type="STRING" id="223184.AS25_01085"/>
<dbReference type="InterPro" id="IPR012675">
    <property type="entry name" value="Beta-grasp_dom_sf"/>
</dbReference>
<proteinExistence type="predicted"/>
<name>A0A0B0DH87_9MICC</name>
<dbReference type="Proteomes" id="UP000030664">
    <property type="component" value="Unassembled WGS sequence"/>
</dbReference>
<protein>
    <submittedName>
        <fullName evidence="1">Molybdopterin synthase</fullName>
    </submittedName>
</protein>
<dbReference type="EMBL" id="JROM01000007">
    <property type="protein sequence ID" value="KHE75452.1"/>
    <property type="molecule type" value="Genomic_DNA"/>
</dbReference>
<evidence type="ECO:0000313" key="1">
    <source>
        <dbReference type="EMBL" id="KHE75452.1"/>
    </source>
</evidence>
<dbReference type="AlphaFoldDB" id="A0A0B0DH87"/>
<reference evidence="1 2" key="1">
    <citation type="submission" date="2014-09" db="EMBL/GenBank/DDBJ databases">
        <title>High-quality draft genome sequence of Kocuria marina SO9-6, an actinobacterium isolated from a copper mine.</title>
        <authorList>
            <person name="Castro D.B."/>
            <person name="Pereira L.B."/>
            <person name="Silva M.V."/>
            <person name="Silva B.P."/>
            <person name="Zanardi B.R."/>
            <person name="Carlos C."/>
            <person name="Belgini D.R."/>
            <person name="Limache E.G."/>
            <person name="Lacerda G.V."/>
            <person name="Nery M.B."/>
            <person name="Gomes M.B."/>
            <person name="Souza S."/>
            <person name="Silva T.M."/>
            <person name="Rodrigues V.D."/>
            <person name="Paulino L.C."/>
            <person name="Vicentini R."/>
            <person name="Ferraz L.F."/>
            <person name="Ottoboni L.M."/>
        </authorList>
    </citation>
    <scope>NUCLEOTIDE SEQUENCE [LARGE SCALE GENOMIC DNA]</scope>
    <source>
        <strain evidence="1 2">SO9-6</strain>
    </source>
</reference>
<dbReference type="RefSeq" id="WP_035959901.1">
    <property type="nucleotide sequence ID" value="NZ_JAQDPS010000003.1"/>
</dbReference>
<dbReference type="SUPFAM" id="SSF54285">
    <property type="entry name" value="MoaD/ThiS"/>
    <property type="match status" value="1"/>
</dbReference>